<protein>
    <submittedName>
        <fullName evidence="1">Sugar phosphate isomerase/epimerase</fullName>
    </submittedName>
</protein>
<keyword evidence="2" id="KW-1185">Reference proteome</keyword>
<keyword evidence="1" id="KW-0413">Isomerase</keyword>
<dbReference type="Gene3D" id="3.20.20.150">
    <property type="entry name" value="Divalent-metal-dependent TIM barrel enzymes"/>
    <property type="match status" value="1"/>
</dbReference>
<dbReference type="RefSeq" id="WP_251871929.1">
    <property type="nucleotide sequence ID" value="NZ_CP098755.1"/>
</dbReference>
<evidence type="ECO:0000313" key="2">
    <source>
        <dbReference type="Proteomes" id="UP001056500"/>
    </source>
</evidence>
<dbReference type="SUPFAM" id="SSF51658">
    <property type="entry name" value="Xylose isomerase-like"/>
    <property type="match status" value="1"/>
</dbReference>
<dbReference type="EMBL" id="CP098755">
    <property type="protein sequence ID" value="USG64820.1"/>
    <property type="molecule type" value="Genomic_DNA"/>
</dbReference>
<proteinExistence type="predicted"/>
<accession>A0ABY4WCA4</accession>
<dbReference type="InterPro" id="IPR036237">
    <property type="entry name" value="Xyl_isomerase-like_sf"/>
</dbReference>
<organism evidence="1 2">
    <name type="scientific">Brevibacillus ruminantium</name>
    <dbReference type="NCBI Taxonomy" id="2950604"/>
    <lineage>
        <taxon>Bacteria</taxon>
        <taxon>Bacillati</taxon>
        <taxon>Bacillota</taxon>
        <taxon>Bacilli</taxon>
        <taxon>Bacillales</taxon>
        <taxon>Paenibacillaceae</taxon>
        <taxon>Brevibacillus</taxon>
    </lineage>
</organism>
<reference evidence="1" key="1">
    <citation type="submission" date="2022-06" db="EMBL/GenBank/DDBJ databases">
        <title>Genome sequencing of Brevibacillus sp. BB3-R1.</title>
        <authorList>
            <person name="Heo J."/>
            <person name="Lee D."/>
            <person name="Won M."/>
            <person name="Han B.-H."/>
            <person name="Hong S.-B."/>
            <person name="Kwon S.-W."/>
        </authorList>
    </citation>
    <scope>NUCLEOTIDE SEQUENCE</scope>
    <source>
        <strain evidence="1">BB3-R1</strain>
    </source>
</reference>
<evidence type="ECO:0000313" key="1">
    <source>
        <dbReference type="EMBL" id="USG64820.1"/>
    </source>
</evidence>
<dbReference type="GO" id="GO:0016853">
    <property type="term" value="F:isomerase activity"/>
    <property type="evidence" value="ECO:0007669"/>
    <property type="project" value="UniProtKB-KW"/>
</dbReference>
<name>A0ABY4WCA4_9BACL</name>
<sequence length="314" mass="36997">MHRFMIGLYGGFDLKKYQRDFRSGFFGIEACLFSEPEEITRLAEESKRQGFQIGIHFPLRAGHSRLRDALFLSPDASAHQEAYAYIENELAFVASRLQPAYVLFHYPKPVILDDRVNWEKWRFYDASEYLFESTYSLEMFQEKSEALFQWLTEKSRQYGFVPILELDALNRYVYETDVLENLLLRYPAIKLCLDTGRLFWQEKIDPYFQTLPVISRYAKYAAVIHLWTMQVTEGTKVKQMRHPVLPGQSPEEGWAPIEQYLNIIAQENNQVRIMFEHQSTLVTDEQLDVCYAWVAEIFQKHAAAGVSREKRNMR</sequence>
<dbReference type="Proteomes" id="UP001056500">
    <property type="component" value="Chromosome"/>
</dbReference>
<gene>
    <name evidence="1" type="ORF">NDK47_22265</name>
</gene>